<name>A0AC61DDA2_9FIRM</name>
<evidence type="ECO:0000313" key="2">
    <source>
        <dbReference type="Proteomes" id="UP000224460"/>
    </source>
</evidence>
<organism evidence="1 2">
    <name type="scientific">Sporanaerobium hydrogeniformans</name>
    <dbReference type="NCBI Taxonomy" id="3072179"/>
    <lineage>
        <taxon>Bacteria</taxon>
        <taxon>Bacillati</taxon>
        <taxon>Bacillota</taxon>
        <taxon>Clostridia</taxon>
        <taxon>Lachnospirales</taxon>
        <taxon>Lachnospiraceae</taxon>
        <taxon>Sporanaerobium</taxon>
    </lineage>
</organism>
<comment type="caution">
    <text evidence="1">The sequence shown here is derived from an EMBL/GenBank/DDBJ whole genome shotgun (WGS) entry which is preliminary data.</text>
</comment>
<sequence length="80" mass="8803">MDDFRLLDNGNMWIWIIIAFLLFSGCGSCGNGLLNGSECGIGNLFGGCNNTWTWIIIAVILYWLFCSNSCGGGVFRNDIQ</sequence>
<dbReference type="EMBL" id="PEDL01000006">
    <property type="protein sequence ID" value="PHV70910.1"/>
    <property type="molecule type" value="Genomic_DNA"/>
</dbReference>
<keyword evidence="2" id="KW-1185">Reference proteome</keyword>
<evidence type="ECO:0000313" key="1">
    <source>
        <dbReference type="EMBL" id="PHV70910.1"/>
    </source>
</evidence>
<gene>
    <name evidence="1" type="ORF">CS063_07770</name>
</gene>
<accession>A0AC61DDA2</accession>
<proteinExistence type="predicted"/>
<protein>
    <submittedName>
        <fullName evidence="1">Uncharacterized protein</fullName>
    </submittedName>
</protein>
<dbReference type="Proteomes" id="UP000224460">
    <property type="component" value="Unassembled WGS sequence"/>
</dbReference>
<reference evidence="1" key="1">
    <citation type="submission" date="2017-10" db="EMBL/GenBank/DDBJ databases">
        <title>Genome sequence of cellulolytic Lachnospiraceae bacterium XHS1971 isolated from hotspring sediment.</title>
        <authorList>
            <person name="Vasudevan G."/>
            <person name="Joshi A.J."/>
            <person name="Hivarkar S."/>
            <person name="Lanjekar V.B."/>
            <person name="Dhakephalkar P.K."/>
            <person name="Dagar S."/>
        </authorList>
    </citation>
    <scope>NUCLEOTIDE SEQUENCE</scope>
    <source>
        <strain evidence="1">XHS1971</strain>
    </source>
</reference>